<organism evidence="5 6">
    <name type="scientific">Candidatus Faeciplasma gallinarum</name>
    <dbReference type="NCBI Taxonomy" id="2840799"/>
    <lineage>
        <taxon>Bacteria</taxon>
        <taxon>Bacillati</taxon>
        <taxon>Bacillota</taxon>
        <taxon>Clostridia</taxon>
        <taxon>Eubacteriales</taxon>
        <taxon>Oscillospiraceae</taxon>
        <taxon>Oscillospiraceae incertae sedis</taxon>
        <taxon>Candidatus Faeciplasma</taxon>
    </lineage>
</organism>
<dbReference type="NCBIfam" id="NF009749">
    <property type="entry name" value="PRK13259.1"/>
    <property type="match status" value="1"/>
</dbReference>
<gene>
    <name evidence="4 5" type="primary">spoVG</name>
    <name evidence="5" type="ORF">IAD01_02970</name>
</gene>
<keyword evidence="1 4" id="KW-0132">Cell division</keyword>
<comment type="caution">
    <text evidence="5">The sequence shown here is derived from an EMBL/GenBank/DDBJ whole genome shotgun (WGS) entry which is preliminary data.</text>
</comment>
<proteinExistence type="inferred from homology"/>
<dbReference type="GO" id="GO:0000917">
    <property type="term" value="P:division septum assembly"/>
    <property type="evidence" value="ECO:0007669"/>
    <property type="project" value="UniProtKB-KW"/>
</dbReference>
<dbReference type="InterPro" id="IPR007170">
    <property type="entry name" value="SpoVG"/>
</dbReference>
<evidence type="ECO:0000256" key="3">
    <source>
        <dbReference type="ARBA" id="ARBA00023306"/>
    </source>
</evidence>
<evidence type="ECO:0000313" key="6">
    <source>
        <dbReference type="Proteomes" id="UP000823982"/>
    </source>
</evidence>
<accession>A0A9D1EN64</accession>
<evidence type="ECO:0000256" key="2">
    <source>
        <dbReference type="ARBA" id="ARBA00023210"/>
    </source>
</evidence>
<dbReference type="Proteomes" id="UP000823982">
    <property type="component" value="Unassembled WGS sequence"/>
</dbReference>
<dbReference type="GO" id="GO:0030435">
    <property type="term" value="P:sporulation resulting in formation of a cellular spore"/>
    <property type="evidence" value="ECO:0007669"/>
    <property type="project" value="InterPro"/>
</dbReference>
<comment type="function">
    <text evidence="4">Could be involved in septation.</text>
</comment>
<dbReference type="PANTHER" id="PTHR38429">
    <property type="entry name" value="SEPTATION PROTEIN SPOVG-RELATED"/>
    <property type="match status" value="1"/>
</dbReference>
<reference evidence="5" key="1">
    <citation type="submission" date="2020-10" db="EMBL/GenBank/DDBJ databases">
        <authorList>
            <person name="Gilroy R."/>
        </authorList>
    </citation>
    <scope>NUCLEOTIDE SEQUENCE</scope>
    <source>
        <strain evidence="5">CHK157-1446</strain>
    </source>
</reference>
<evidence type="ECO:0000256" key="4">
    <source>
        <dbReference type="HAMAP-Rule" id="MF_00819"/>
    </source>
</evidence>
<dbReference type="SUPFAM" id="SSF160537">
    <property type="entry name" value="SpoVG-like"/>
    <property type="match status" value="1"/>
</dbReference>
<dbReference type="Pfam" id="PF04026">
    <property type="entry name" value="SpoVG"/>
    <property type="match status" value="1"/>
</dbReference>
<evidence type="ECO:0000313" key="5">
    <source>
        <dbReference type="EMBL" id="HIS24348.1"/>
    </source>
</evidence>
<dbReference type="EMBL" id="DVIR01000030">
    <property type="protein sequence ID" value="HIS24348.1"/>
    <property type="molecule type" value="Genomic_DNA"/>
</dbReference>
<evidence type="ECO:0000256" key="1">
    <source>
        <dbReference type="ARBA" id="ARBA00022618"/>
    </source>
</evidence>
<keyword evidence="3 4" id="KW-0131">Cell cycle</keyword>
<protein>
    <recommendedName>
        <fullName evidence="4">Putative septation protein SpoVG</fullName>
    </recommendedName>
</protein>
<dbReference type="Gene3D" id="3.30.1120.40">
    <property type="entry name" value="Stage V sporulation protein G"/>
    <property type="match status" value="1"/>
</dbReference>
<sequence length="104" mass="11822">MTITGIKVRKLLPEGRLKGVVSVTFDNEFAVHDIKVVEGSSRLFVAMPSRRDEHGAFKDIVHPITPKMREELEECVLSAYREALLHVQDEENRQAPQQNAQMHA</sequence>
<name>A0A9D1EN64_9FIRM</name>
<dbReference type="PANTHER" id="PTHR38429:SF1">
    <property type="entry name" value="SEPTATION PROTEIN SPOVG-RELATED"/>
    <property type="match status" value="1"/>
</dbReference>
<dbReference type="AlphaFoldDB" id="A0A9D1EN64"/>
<dbReference type="HAMAP" id="MF_00819">
    <property type="entry name" value="SpoVG"/>
    <property type="match status" value="1"/>
</dbReference>
<keyword evidence="2 4" id="KW-0717">Septation</keyword>
<dbReference type="InterPro" id="IPR036751">
    <property type="entry name" value="SpoVG_sf"/>
</dbReference>
<reference evidence="5" key="2">
    <citation type="journal article" date="2021" name="PeerJ">
        <title>Extensive microbial diversity within the chicken gut microbiome revealed by metagenomics and culture.</title>
        <authorList>
            <person name="Gilroy R."/>
            <person name="Ravi A."/>
            <person name="Getino M."/>
            <person name="Pursley I."/>
            <person name="Horton D.L."/>
            <person name="Alikhan N.F."/>
            <person name="Baker D."/>
            <person name="Gharbi K."/>
            <person name="Hall N."/>
            <person name="Watson M."/>
            <person name="Adriaenssens E.M."/>
            <person name="Foster-Nyarko E."/>
            <person name="Jarju S."/>
            <person name="Secka A."/>
            <person name="Antonio M."/>
            <person name="Oren A."/>
            <person name="Chaudhuri R.R."/>
            <person name="La Ragione R."/>
            <person name="Hildebrand F."/>
            <person name="Pallen M.J."/>
        </authorList>
    </citation>
    <scope>NUCLEOTIDE SEQUENCE</scope>
    <source>
        <strain evidence="5">CHK157-1446</strain>
    </source>
</reference>
<comment type="similarity">
    <text evidence="4">Belongs to the SpoVG family.</text>
</comment>